<feature type="domain" description="C2H2-type" evidence="6">
    <location>
        <begin position="357"/>
        <end position="384"/>
    </location>
</feature>
<feature type="domain" description="C2H2-type" evidence="6">
    <location>
        <begin position="413"/>
        <end position="440"/>
    </location>
</feature>
<keyword evidence="3" id="KW-0863">Zinc-finger</keyword>
<dbReference type="PROSITE" id="PS51915">
    <property type="entry name" value="ZAD"/>
    <property type="match status" value="1"/>
</dbReference>
<evidence type="ECO:0000259" key="6">
    <source>
        <dbReference type="PROSITE" id="PS50157"/>
    </source>
</evidence>
<keyword evidence="1 4" id="KW-0479">Metal-binding</keyword>
<dbReference type="PROSITE" id="PS00028">
    <property type="entry name" value="ZINC_FINGER_C2H2_1"/>
    <property type="match status" value="10"/>
</dbReference>
<keyword evidence="2" id="KW-0677">Repeat</keyword>
<feature type="domain" description="ZAD" evidence="7">
    <location>
        <begin position="8"/>
        <end position="86"/>
    </location>
</feature>
<evidence type="ECO:0000256" key="1">
    <source>
        <dbReference type="ARBA" id="ARBA00022723"/>
    </source>
</evidence>
<dbReference type="RefSeq" id="XP_017777796.1">
    <property type="nucleotide sequence ID" value="XM_017922307.1"/>
</dbReference>
<evidence type="ECO:0000256" key="2">
    <source>
        <dbReference type="ARBA" id="ARBA00022737"/>
    </source>
</evidence>
<dbReference type="SUPFAM" id="SSF57667">
    <property type="entry name" value="beta-beta-alpha zinc fingers"/>
    <property type="match status" value="7"/>
</dbReference>
<dbReference type="PANTHER" id="PTHR23234:SF10">
    <property type="entry name" value="RIKEN CDNA 6720489N17 GENE-RELATED"/>
    <property type="match status" value="1"/>
</dbReference>
<feature type="domain" description="C2H2-type" evidence="6">
    <location>
        <begin position="296"/>
        <end position="318"/>
    </location>
</feature>
<name>A0ABM1MT96_NICVS</name>
<dbReference type="InterPro" id="IPR036236">
    <property type="entry name" value="Znf_C2H2_sf"/>
</dbReference>
<evidence type="ECO:0000313" key="8">
    <source>
        <dbReference type="Proteomes" id="UP000695000"/>
    </source>
</evidence>
<keyword evidence="8" id="KW-1185">Reference proteome</keyword>
<dbReference type="InterPro" id="IPR012934">
    <property type="entry name" value="Znf_AD"/>
</dbReference>
<dbReference type="GeneID" id="108563587"/>
<feature type="domain" description="C2H2-type" evidence="6">
    <location>
        <begin position="469"/>
        <end position="496"/>
    </location>
</feature>
<dbReference type="Gene3D" id="3.30.160.60">
    <property type="entry name" value="Classic Zinc Finger"/>
    <property type="match status" value="9"/>
</dbReference>
<dbReference type="InterPro" id="IPR050758">
    <property type="entry name" value="Znf_C2H2-type"/>
</dbReference>
<feature type="binding site" evidence="4">
    <location>
        <position position="59"/>
    </location>
    <ligand>
        <name>Zn(2+)</name>
        <dbReference type="ChEBI" id="CHEBI:29105"/>
    </ligand>
</feature>
<feature type="binding site" evidence="4">
    <location>
        <position position="10"/>
    </location>
    <ligand>
        <name>Zn(2+)</name>
        <dbReference type="ChEBI" id="CHEBI:29105"/>
    </ligand>
</feature>
<dbReference type="SMART" id="SM00355">
    <property type="entry name" value="ZnF_C2H2"/>
    <property type="match status" value="12"/>
</dbReference>
<evidence type="ECO:0000256" key="5">
    <source>
        <dbReference type="SAM" id="MobiDB-lite"/>
    </source>
</evidence>
<gene>
    <name evidence="9" type="primary">LOC108563587</name>
</gene>
<dbReference type="Pfam" id="PF00096">
    <property type="entry name" value="zf-C2H2"/>
    <property type="match status" value="5"/>
</dbReference>
<dbReference type="Pfam" id="PF13912">
    <property type="entry name" value="zf-C2H2_6"/>
    <property type="match status" value="2"/>
</dbReference>
<dbReference type="PROSITE" id="PS50157">
    <property type="entry name" value="ZINC_FINGER_C2H2_2"/>
    <property type="match status" value="10"/>
</dbReference>
<proteinExistence type="predicted"/>
<sequence length="555" mass="64643">MSLIKPNDRCRACLNESIPLVELNASVSLCDKEMLLIELLSNTASIEIFSNDGKPQSICIHCITDARTCYNFRKRCQDSDVLLQQELDNCTEDNATNILINQSKVSTELLQMNIVKSEHEEKFFEEDTKNMKDDSIDDTEESSSVKDEVLSEEEVKHIIEDHMVTIPHNFDGKEVGSDLNFESHLQKGKRVFHCVVCGKIFNTRRHYTKHKRIHEQCSCDHCDYFNVNPVLVRRHKISVHADMRNFDCTVCSEKFFNETELKIHMKCHACFQDNLEDKNNPELGGNSDEYGPIESRTCSECGKIFKCRSDMVKHLKQHKVLENNSKRGICEYCDFISETSYMLFKHKETVHDDQRKAVCEECGKRFFTEQRLRAHTKIHKEVKEFVCEVCGWAFRDYCNMKMHMRVHTGDKRYKCDHCSKSFCQSNTLKSHLRSHSDVRDHICSKCGKGFKAKKDLNLHYMRHEKIKPYKCTLCDSRFLTKNERSRHLEIHAGVRNFKCEVCGKAFGKKYTLDVHMRVHTKETPYICPVCNKGFTQAQSLRVHSKTHASKDNKDN</sequence>
<dbReference type="InterPro" id="IPR013087">
    <property type="entry name" value="Znf_C2H2_type"/>
</dbReference>
<feature type="domain" description="C2H2-type" evidence="6">
    <location>
        <begin position="385"/>
        <end position="412"/>
    </location>
</feature>
<organism evidence="8 9">
    <name type="scientific">Nicrophorus vespilloides</name>
    <name type="common">Boreal carrion beetle</name>
    <dbReference type="NCBI Taxonomy" id="110193"/>
    <lineage>
        <taxon>Eukaryota</taxon>
        <taxon>Metazoa</taxon>
        <taxon>Ecdysozoa</taxon>
        <taxon>Arthropoda</taxon>
        <taxon>Hexapoda</taxon>
        <taxon>Insecta</taxon>
        <taxon>Pterygota</taxon>
        <taxon>Neoptera</taxon>
        <taxon>Endopterygota</taxon>
        <taxon>Coleoptera</taxon>
        <taxon>Polyphaga</taxon>
        <taxon>Staphyliniformia</taxon>
        <taxon>Silphidae</taxon>
        <taxon>Nicrophorinae</taxon>
        <taxon>Nicrophorus</taxon>
    </lineage>
</organism>
<feature type="domain" description="C2H2-type" evidence="6">
    <location>
        <begin position="525"/>
        <end position="552"/>
    </location>
</feature>
<evidence type="ECO:0000313" key="9">
    <source>
        <dbReference type="RefSeq" id="XP_017777796.1"/>
    </source>
</evidence>
<feature type="domain" description="C2H2-type" evidence="6">
    <location>
        <begin position="441"/>
        <end position="468"/>
    </location>
</feature>
<dbReference type="Proteomes" id="UP000695000">
    <property type="component" value="Unplaced"/>
</dbReference>
<feature type="region of interest" description="Disordered" evidence="5">
    <location>
        <begin position="126"/>
        <end position="147"/>
    </location>
</feature>
<dbReference type="SMART" id="SM00868">
    <property type="entry name" value="zf-AD"/>
    <property type="match status" value="1"/>
</dbReference>
<protein>
    <submittedName>
        <fullName evidence="9">Gastrula zinc finger protein XlCGF26.1-like</fullName>
    </submittedName>
</protein>
<reference evidence="9" key="1">
    <citation type="submission" date="2025-08" db="UniProtKB">
        <authorList>
            <consortium name="RefSeq"/>
        </authorList>
    </citation>
    <scope>IDENTIFICATION</scope>
    <source>
        <tissue evidence="9">Whole Larva</tissue>
    </source>
</reference>
<evidence type="ECO:0000256" key="3">
    <source>
        <dbReference type="PROSITE-ProRule" id="PRU00042"/>
    </source>
</evidence>
<feature type="domain" description="C2H2-type" evidence="6">
    <location>
        <begin position="192"/>
        <end position="214"/>
    </location>
</feature>
<feature type="binding site" evidence="4">
    <location>
        <position position="62"/>
    </location>
    <ligand>
        <name>Zn(2+)</name>
        <dbReference type="ChEBI" id="CHEBI:29105"/>
    </ligand>
</feature>
<dbReference type="Pfam" id="PF07776">
    <property type="entry name" value="zf-AD"/>
    <property type="match status" value="1"/>
</dbReference>
<evidence type="ECO:0000256" key="4">
    <source>
        <dbReference type="PROSITE-ProRule" id="PRU01263"/>
    </source>
</evidence>
<evidence type="ECO:0000259" key="7">
    <source>
        <dbReference type="PROSITE" id="PS51915"/>
    </source>
</evidence>
<dbReference type="SUPFAM" id="SSF57716">
    <property type="entry name" value="Glucocorticoid receptor-like (DNA-binding domain)"/>
    <property type="match status" value="1"/>
</dbReference>
<dbReference type="PANTHER" id="PTHR23234">
    <property type="entry name" value="ZNF44 PROTEIN"/>
    <property type="match status" value="1"/>
</dbReference>
<feature type="domain" description="C2H2-type" evidence="6">
    <location>
        <begin position="497"/>
        <end position="524"/>
    </location>
</feature>
<accession>A0ABM1MT96</accession>
<keyword evidence="4" id="KW-0862">Zinc</keyword>
<feature type="domain" description="C2H2-type" evidence="6">
    <location>
        <begin position="246"/>
        <end position="269"/>
    </location>
</feature>
<feature type="binding site" evidence="4">
    <location>
        <position position="13"/>
    </location>
    <ligand>
        <name>Zn(2+)</name>
        <dbReference type="ChEBI" id="CHEBI:29105"/>
    </ligand>
</feature>